<dbReference type="GO" id="GO:0016285">
    <property type="term" value="F:alanyl aminopeptidase activity"/>
    <property type="evidence" value="ECO:0007669"/>
    <property type="project" value="UniProtKB-EC"/>
</dbReference>
<dbReference type="EMBL" id="CP011546">
    <property type="protein sequence ID" value="AKK11375.1"/>
    <property type="molecule type" value="Genomic_DNA"/>
</dbReference>
<dbReference type="GO" id="GO:0016020">
    <property type="term" value="C:membrane"/>
    <property type="evidence" value="ECO:0007669"/>
    <property type="project" value="TreeGrafter"/>
</dbReference>
<reference evidence="17 18" key="1">
    <citation type="journal article" date="2015" name="Genome Announc.">
        <title>Virulence Factor Genes Detected in the Complete Genome Sequence of Corynebacterium uterequi DSM 45634, Isolated from the Uterus of a Maiden Mare.</title>
        <authorList>
            <person name="Ruckert C."/>
            <person name="Kriete M."/>
            <person name="Jaenicke S."/>
            <person name="Winkler A."/>
            <person name="Tauch A."/>
        </authorList>
    </citation>
    <scope>NUCLEOTIDE SEQUENCE [LARGE SCALE GENOMIC DNA]</scope>
    <source>
        <strain evidence="17 18">DSM 45634</strain>
    </source>
</reference>
<evidence type="ECO:0000259" key="15">
    <source>
        <dbReference type="Pfam" id="PF11838"/>
    </source>
</evidence>
<dbReference type="InterPro" id="IPR001930">
    <property type="entry name" value="Peptidase_M1"/>
</dbReference>
<accession>A0A0G3HF65</accession>
<evidence type="ECO:0000256" key="9">
    <source>
        <dbReference type="ARBA" id="ARBA00022801"/>
    </source>
</evidence>
<dbReference type="GO" id="GO:0070006">
    <property type="term" value="F:metalloaminopeptidase activity"/>
    <property type="evidence" value="ECO:0007669"/>
    <property type="project" value="TreeGrafter"/>
</dbReference>
<dbReference type="Proteomes" id="UP000035548">
    <property type="component" value="Chromosome"/>
</dbReference>
<dbReference type="Pfam" id="PF11838">
    <property type="entry name" value="ERAP1_C"/>
    <property type="match status" value="1"/>
</dbReference>
<evidence type="ECO:0000256" key="5">
    <source>
        <dbReference type="ARBA" id="ARBA00015611"/>
    </source>
</evidence>
<dbReference type="InterPro" id="IPR045357">
    <property type="entry name" value="Aminopeptidase_N-like_N"/>
</dbReference>
<sequence>MVYALSEAHAHWRREALSVESYRIELDLRSAPTSSTTFEATSHITFTSTQPEVDVDYLGEAVTGVLVDGQPVEYSFDGSRVFVTVPTGRAITLTIRGASAYSRTGQGLHRFTDPADGRTYLYSHFEPSDARRVFPCFDQPDLKAAVTTVLRVPQGWQALANGAVESRDGDKVRFTPTPPLSTYLVAFAAGEYVATRSQWRDMEIALWCRASMAEHVDDEFLEITARGLDFFHEHFGYPYPWGTYDSILVPEYNLGAMENPGLVTFTEKYLFSSRATRAQRAARANTILHEMSHMWFGDLVTPRWWDDLWLKESFAEFMGADASQHATDYVEAWANFAGVRKNWAYQQDQLPTTHPIAAVIADVDAARQNFDGITYAKGAAVLRQLVHYIGRENFYAGARQYFRDHAFGNATYADLLGALEPYTDADLKAWSDAWLKTSGPDVLRARREGDVLHIAHEGTRPHRLDVGCYAGGELTQRMDVLVEADAAEVTVSLPGGVDAVIVNDTDHAYALTRFDEESLTWLLAHLSEVGDELTRAVVWTSLWNATRDGELSVARFVAAAVKHAPVEPNPSMIAQVLSSALAAAADYTDEEITAVELHEGLLAALRAAEPGSDAQLAITRAAIVSAAGRKDTTWLHGVLSGTVDGLAVDDDVRWAVLAALSAAGADSEELIDAQLAQDDSLTGRASALRARWSVPTKETKKQLWAEVTRPAAWSNAEVEALLAAFNAPGHGSLRESVTSQFAAEVTTWWREHPIEIAQRLVRGLFPDSPLGEQQWEKLHEQMLPPALDRVLKECQDQAQRRRRVRGGPGRLAKPIQILLG</sequence>
<protein>
    <recommendedName>
        <fullName evidence="5">Aminopeptidase N</fullName>
        <ecNumber evidence="4">3.4.11.2</ecNumber>
    </recommendedName>
    <alternativeName>
        <fullName evidence="12">Alanine aminopeptidase</fullName>
    </alternativeName>
    <alternativeName>
        <fullName evidence="13">Lysyl aminopeptidase</fullName>
    </alternativeName>
</protein>
<dbReference type="FunFam" id="1.10.390.10:FF:000006">
    <property type="entry name" value="Puromycin-sensitive aminopeptidase"/>
    <property type="match status" value="1"/>
</dbReference>
<dbReference type="PATRIC" id="fig|1072256.5.peg.1370"/>
<dbReference type="GO" id="GO:0005737">
    <property type="term" value="C:cytoplasm"/>
    <property type="evidence" value="ECO:0007669"/>
    <property type="project" value="TreeGrafter"/>
</dbReference>
<keyword evidence="10" id="KW-0862">Zinc</keyword>
<name>A0A0G3HF65_9CORY</name>
<dbReference type="InterPro" id="IPR050344">
    <property type="entry name" value="Peptidase_M1_aminopeptidases"/>
</dbReference>
<dbReference type="PANTHER" id="PTHR11533">
    <property type="entry name" value="PROTEASE M1 ZINC METALLOPROTEASE"/>
    <property type="match status" value="1"/>
</dbReference>
<feature type="domain" description="Aminopeptidase N-like N-terminal" evidence="16">
    <location>
        <begin position="72"/>
        <end position="184"/>
    </location>
</feature>
<feature type="domain" description="Peptidase M1 membrane alanine aminopeptidase" evidence="14">
    <location>
        <begin position="221"/>
        <end position="434"/>
    </location>
</feature>
<feature type="domain" description="ERAP1-like C-terminal" evidence="15">
    <location>
        <begin position="500"/>
        <end position="800"/>
    </location>
</feature>
<dbReference type="SUPFAM" id="SSF63737">
    <property type="entry name" value="Leukotriene A4 hydrolase N-terminal domain"/>
    <property type="match status" value="1"/>
</dbReference>
<organism evidence="17 18">
    <name type="scientific">Corynebacterium uterequi</name>
    <dbReference type="NCBI Taxonomy" id="1072256"/>
    <lineage>
        <taxon>Bacteria</taxon>
        <taxon>Bacillati</taxon>
        <taxon>Actinomycetota</taxon>
        <taxon>Actinomycetes</taxon>
        <taxon>Mycobacteriales</taxon>
        <taxon>Corynebacteriaceae</taxon>
        <taxon>Corynebacterium</taxon>
    </lineage>
</organism>
<evidence type="ECO:0000256" key="7">
    <source>
        <dbReference type="ARBA" id="ARBA00022670"/>
    </source>
</evidence>
<dbReference type="InterPro" id="IPR042097">
    <property type="entry name" value="Aminopeptidase_N-like_N_sf"/>
</dbReference>
<evidence type="ECO:0000256" key="1">
    <source>
        <dbReference type="ARBA" id="ARBA00000098"/>
    </source>
</evidence>
<dbReference type="InterPro" id="IPR012778">
    <property type="entry name" value="Pept_M1_aminopeptidase"/>
</dbReference>
<dbReference type="InterPro" id="IPR014782">
    <property type="entry name" value="Peptidase_M1_dom"/>
</dbReference>
<dbReference type="Gene3D" id="1.10.390.10">
    <property type="entry name" value="Neutral Protease Domain 2"/>
    <property type="match status" value="1"/>
</dbReference>
<dbReference type="CDD" id="cd09602">
    <property type="entry name" value="M1_APN"/>
    <property type="match status" value="1"/>
</dbReference>
<dbReference type="Gene3D" id="2.60.40.1730">
    <property type="entry name" value="tricorn interacting facor f3 domain"/>
    <property type="match status" value="1"/>
</dbReference>
<dbReference type="GO" id="GO:0005615">
    <property type="term" value="C:extracellular space"/>
    <property type="evidence" value="ECO:0007669"/>
    <property type="project" value="TreeGrafter"/>
</dbReference>
<comment type="cofactor">
    <cofactor evidence="2">
        <name>Zn(2+)</name>
        <dbReference type="ChEBI" id="CHEBI:29105"/>
    </cofactor>
</comment>
<dbReference type="GO" id="GO:0043171">
    <property type="term" value="P:peptide catabolic process"/>
    <property type="evidence" value="ECO:0007669"/>
    <property type="project" value="TreeGrafter"/>
</dbReference>
<comment type="similarity">
    <text evidence="3">Belongs to the peptidase M1 family.</text>
</comment>
<dbReference type="OrthoDB" id="100605at2"/>
<dbReference type="GO" id="GO:0006508">
    <property type="term" value="P:proteolysis"/>
    <property type="evidence" value="ECO:0007669"/>
    <property type="project" value="UniProtKB-KW"/>
</dbReference>
<proteinExistence type="inferred from homology"/>
<evidence type="ECO:0000256" key="11">
    <source>
        <dbReference type="ARBA" id="ARBA00023049"/>
    </source>
</evidence>
<dbReference type="GO" id="GO:0042277">
    <property type="term" value="F:peptide binding"/>
    <property type="evidence" value="ECO:0007669"/>
    <property type="project" value="TreeGrafter"/>
</dbReference>
<dbReference type="EC" id="3.4.11.2" evidence="4"/>
<dbReference type="PANTHER" id="PTHR11533:SF174">
    <property type="entry name" value="PUROMYCIN-SENSITIVE AMINOPEPTIDASE-RELATED"/>
    <property type="match status" value="1"/>
</dbReference>
<evidence type="ECO:0000259" key="16">
    <source>
        <dbReference type="Pfam" id="PF17900"/>
    </source>
</evidence>
<keyword evidence="8" id="KW-0479">Metal-binding</keyword>
<dbReference type="KEGG" id="cut:CUTER_06930"/>
<evidence type="ECO:0000313" key="18">
    <source>
        <dbReference type="Proteomes" id="UP000035548"/>
    </source>
</evidence>
<comment type="catalytic activity">
    <reaction evidence="1">
        <text>Release of an N-terminal amino acid, Xaa-|-Yaa- from a peptide, amide or arylamide. Xaa is preferably Ala, but may be most amino acids including Pro (slow action). When a terminal hydrophobic residue is followed by a prolyl residue, the two may be released as an intact Xaa-Pro dipeptide.</text>
        <dbReference type="EC" id="3.4.11.2"/>
    </reaction>
</comment>
<dbReference type="Pfam" id="PF01433">
    <property type="entry name" value="Peptidase_M1"/>
    <property type="match status" value="1"/>
</dbReference>
<evidence type="ECO:0000256" key="12">
    <source>
        <dbReference type="ARBA" id="ARBA00029811"/>
    </source>
</evidence>
<dbReference type="AlphaFoldDB" id="A0A0G3HF65"/>
<evidence type="ECO:0000256" key="13">
    <source>
        <dbReference type="ARBA" id="ARBA00031533"/>
    </source>
</evidence>
<keyword evidence="6 17" id="KW-0031">Aminopeptidase</keyword>
<evidence type="ECO:0000313" key="17">
    <source>
        <dbReference type="EMBL" id="AKK11375.1"/>
    </source>
</evidence>
<evidence type="ECO:0000259" key="14">
    <source>
        <dbReference type="Pfam" id="PF01433"/>
    </source>
</evidence>
<evidence type="ECO:0000256" key="10">
    <source>
        <dbReference type="ARBA" id="ARBA00022833"/>
    </source>
</evidence>
<dbReference type="PRINTS" id="PR00756">
    <property type="entry name" value="ALADIPTASE"/>
</dbReference>
<evidence type="ECO:0000256" key="3">
    <source>
        <dbReference type="ARBA" id="ARBA00010136"/>
    </source>
</evidence>
<dbReference type="RefSeq" id="WP_047259804.1">
    <property type="nucleotide sequence ID" value="NZ_CP011546.1"/>
</dbReference>
<keyword evidence="9 17" id="KW-0378">Hydrolase</keyword>
<evidence type="ECO:0000256" key="4">
    <source>
        <dbReference type="ARBA" id="ARBA00012564"/>
    </source>
</evidence>
<keyword evidence="7" id="KW-0645">Protease</keyword>
<keyword evidence="18" id="KW-1185">Reference proteome</keyword>
<dbReference type="InterPro" id="IPR024571">
    <property type="entry name" value="ERAP1-like_C_dom"/>
</dbReference>
<dbReference type="Pfam" id="PF17900">
    <property type="entry name" value="Peptidase_M1_N"/>
    <property type="match status" value="1"/>
</dbReference>
<dbReference type="STRING" id="1072256.CUTER_06930"/>
<evidence type="ECO:0000256" key="6">
    <source>
        <dbReference type="ARBA" id="ARBA00022438"/>
    </source>
</evidence>
<reference evidence="18" key="2">
    <citation type="submission" date="2015-05" db="EMBL/GenBank/DDBJ databases">
        <title>Complete genome sequence of Corynebacterium uterequi DSM 45634, isolated from the uterus of a maiden mare.</title>
        <authorList>
            <person name="Ruckert C."/>
            <person name="Albersmeier A."/>
            <person name="Winkler A."/>
            <person name="Tauch A."/>
        </authorList>
    </citation>
    <scope>NUCLEOTIDE SEQUENCE [LARGE SCALE GENOMIC DNA]</scope>
    <source>
        <strain evidence="18">DSM 45634</strain>
    </source>
</reference>
<dbReference type="GO" id="GO:0008270">
    <property type="term" value="F:zinc ion binding"/>
    <property type="evidence" value="ECO:0007669"/>
    <property type="project" value="InterPro"/>
</dbReference>
<evidence type="ECO:0000256" key="8">
    <source>
        <dbReference type="ARBA" id="ARBA00022723"/>
    </source>
</evidence>
<gene>
    <name evidence="17" type="primary">pepN2</name>
    <name evidence="17" type="ORF">CUTER_06930</name>
</gene>
<dbReference type="NCBIfam" id="TIGR02412">
    <property type="entry name" value="pepN_strep_liv"/>
    <property type="match status" value="1"/>
</dbReference>
<keyword evidence="11" id="KW-0482">Metalloprotease</keyword>
<dbReference type="InterPro" id="IPR027268">
    <property type="entry name" value="Peptidase_M4/M1_CTD_sf"/>
</dbReference>
<evidence type="ECO:0000256" key="2">
    <source>
        <dbReference type="ARBA" id="ARBA00001947"/>
    </source>
</evidence>
<dbReference type="SUPFAM" id="SSF55486">
    <property type="entry name" value="Metalloproteases ('zincins'), catalytic domain"/>
    <property type="match status" value="1"/>
</dbReference>